<gene>
    <name evidence="2" type="ORF">DFJ66_5525</name>
</gene>
<dbReference type="RefSeq" id="WP_121225081.1">
    <property type="nucleotide sequence ID" value="NZ_JBIUBA010000017.1"/>
</dbReference>
<proteinExistence type="predicted"/>
<dbReference type="AlphaFoldDB" id="A0A495XDY6"/>
<feature type="transmembrane region" description="Helical" evidence="1">
    <location>
        <begin position="77"/>
        <end position="95"/>
    </location>
</feature>
<reference evidence="2 3" key="1">
    <citation type="submission" date="2018-10" db="EMBL/GenBank/DDBJ databases">
        <title>Sequencing the genomes of 1000 actinobacteria strains.</title>
        <authorList>
            <person name="Klenk H.-P."/>
        </authorList>
    </citation>
    <scope>NUCLEOTIDE SEQUENCE [LARGE SCALE GENOMIC DNA]</scope>
    <source>
        <strain evidence="2 3">DSM 43911</strain>
    </source>
</reference>
<feature type="transmembrane region" description="Helical" evidence="1">
    <location>
        <begin position="52"/>
        <end position="71"/>
    </location>
</feature>
<organism evidence="2 3">
    <name type="scientific">Saccharothrix variisporea</name>
    <dbReference type="NCBI Taxonomy" id="543527"/>
    <lineage>
        <taxon>Bacteria</taxon>
        <taxon>Bacillati</taxon>
        <taxon>Actinomycetota</taxon>
        <taxon>Actinomycetes</taxon>
        <taxon>Pseudonocardiales</taxon>
        <taxon>Pseudonocardiaceae</taxon>
        <taxon>Saccharothrix</taxon>
    </lineage>
</organism>
<evidence type="ECO:0000256" key="1">
    <source>
        <dbReference type="SAM" id="Phobius"/>
    </source>
</evidence>
<keyword evidence="1" id="KW-0472">Membrane</keyword>
<dbReference type="EMBL" id="RBXR01000001">
    <property type="protein sequence ID" value="RKT72217.1"/>
    <property type="molecule type" value="Genomic_DNA"/>
</dbReference>
<feature type="transmembrane region" description="Helical" evidence="1">
    <location>
        <begin position="6"/>
        <end position="31"/>
    </location>
</feature>
<evidence type="ECO:0000313" key="3">
    <source>
        <dbReference type="Proteomes" id="UP000272729"/>
    </source>
</evidence>
<comment type="caution">
    <text evidence="2">The sequence shown here is derived from an EMBL/GenBank/DDBJ whole genome shotgun (WGS) entry which is preliminary data.</text>
</comment>
<protein>
    <submittedName>
        <fullName evidence="2">Uncharacterized protein</fullName>
    </submittedName>
</protein>
<evidence type="ECO:0000313" key="2">
    <source>
        <dbReference type="EMBL" id="RKT72217.1"/>
    </source>
</evidence>
<keyword evidence="3" id="KW-1185">Reference proteome</keyword>
<keyword evidence="1" id="KW-0812">Transmembrane</keyword>
<name>A0A495XDY6_9PSEU</name>
<accession>A0A495XDY6</accession>
<dbReference type="Proteomes" id="UP000272729">
    <property type="component" value="Unassembled WGS sequence"/>
</dbReference>
<keyword evidence="1" id="KW-1133">Transmembrane helix</keyword>
<sequence>MGTVLGLITGLIAILGVLATLAHDGYLAMLGSAAKSKRAAGAPIAQYVRSRWTVAGVTTVIALVGLLITTGDGTSGDVIGALIAGGAGVAATNALQSSRKRLNSGG</sequence>
<dbReference type="OrthoDB" id="3577548at2"/>